<dbReference type="EMBL" id="JAMSHJ010000001">
    <property type="protein sequence ID" value="KAI5446861.1"/>
    <property type="molecule type" value="Genomic_DNA"/>
</dbReference>
<dbReference type="PANTHER" id="PTHR45708">
    <property type="entry name" value="ENDOCHITINASE"/>
    <property type="match status" value="1"/>
</dbReference>
<evidence type="ECO:0000313" key="1">
    <source>
        <dbReference type="EMBL" id="KAI5446861.1"/>
    </source>
</evidence>
<dbReference type="SUPFAM" id="SSF51445">
    <property type="entry name" value="(Trans)glycosidases"/>
    <property type="match status" value="1"/>
</dbReference>
<dbReference type="Proteomes" id="UP001058974">
    <property type="component" value="Chromosome 1"/>
</dbReference>
<dbReference type="AlphaFoldDB" id="A0A9D5BNS0"/>
<reference evidence="1 2" key="1">
    <citation type="journal article" date="2022" name="Nat. Genet.">
        <title>Improved pea reference genome and pan-genome highlight genomic features and evolutionary characteristics.</title>
        <authorList>
            <person name="Yang T."/>
            <person name="Liu R."/>
            <person name="Luo Y."/>
            <person name="Hu S."/>
            <person name="Wang D."/>
            <person name="Wang C."/>
            <person name="Pandey M.K."/>
            <person name="Ge S."/>
            <person name="Xu Q."/>
            <person name="Li N."/>
            <person name="Li G."/>
            <person name="Huang Y."/>
            <person name="Saxena R.K."/>
            <person name="Ji Y."/>
            <person name="Li M."/>
            <person name="Yan X."/>
            <person name="He Y."/>
            <person name="Liu Y."/>
            <person name="Wang X."/>
            <person name="Xiang C."/>
            <person name="Varshney R.K."/>
            <person name="Ding H."/>
            <person name="Gao S."/>
            <person name="Zong X."/>
        </authorList>
    </citation>
    <scope>NUCLEOTIDE SEQUENCE [LARGE SCALE GENOMIC DNA]</scope>
    <source>
        <strain evidence="1 2">cv. Zhongwan 6</strain>
    </source>
</reference>
<dbReference type="Gene3D" id="3.20.20.80">
    <property type="entry name" value="Glycosidases"/>
    <property type="match status" value="1"/>
</dbReference>
<dbReference type="GO" id="GO:0005576">
    <property type="term" value="C:extracellular region"/>
    <property type="evidence" value="ECO:0007669"/>
    <property type="project" value="TreeGrafter"/>
</dbReference>
<dbReference type="Gramene" id="Psat1g169040.1">
    <property type="protein sequence ID" value="Psat1g169040.1.cds"/>
    <property type="gene ID" value="Psat1g169040"/>
</dbReference>
<dbReference type="Gramene" id="Psat01G0463000-T1">
    <property type="protein sequence ID" value="KAI5446861.1"/>
    <property type="gene ID" value="KIW84_014630"/>
</dbReference>
<dbReference type="GO" id="GO:0004568">
    <property type="term" value="F:chitinase activity"/>
    <property type="evidence" value="ECO:0007669"/>
    <property type="project" value="TreeGrafter"/>
</dbReference>
<organism evidence="1 2">
    <name type="scientific">Pisum sativum</name>
    <name type="common">Garden pea</name>
    <name type="synonym">Lathyrus oleraceus</name>
    <dbReference type="NCBI Taxonomy" id="3888"/>
    <lineage>
        <taxon>Eukaryota</taxon>
        <taxon>Viridiplantae</taxon>
        <taxon>Streptophyta</taxon>
        <taxon>Embryophyta</taxon>
        <taxon>Tracheophyta</taxon>
        <taxon>Spermatophyta</taxon>
        <taxon>Magnoliopsida</taxon>
        <taxon>eudicotyledons</taxon>
        <taxon>Gunneridae</taxon>
        <taxon>Pentapetalae</taxon>
        <taxon>rosids</taxon>
        <taxon>fabids</taxon>
        <taxon>Fabales</taxon>
        <taxon>Fabaceae</taxon>
        <taxon>Papilionoideae</taxon>
        <taxon>50 kb inversion clade</taxon>
        <taxon>NPAAA clade</taxon>
        <taxon>Hologalegina</taxon>
        <taxon>IRL clade</taxon>
        <taxon>Fabeae</taxon>
        <taxon>Lathyrus</taxon>
    </lineage>
</organism>
<protein>
    <recommendedName>
        <fullName evidence="3">GH18 domain-containing protein</fullName>
    </recommendedName>
</protein>
<keyword evidence="2" id="KW-1185">Reference proteome</keyword>
<name>A0A9D5BNS0_PEA</name>
<accession>A0A9D5BNS0</accession>
<dbReference type="InterPro" id="IPR050542">
    <property type="entry name" value="Glycosyl_Hydrlase18_Chitinase"/>
</dbReference>
<sequence>MLLKDTLFPSLTVEETIKVRARSRLKLPQQPRLKLPQQQLYSRVKPLIQELRLDHVIGIRIGDDRVQAPNAAPSGGYIPPNDVITKVLPYIKDNYNYGRVMLWDRFHDVGNNYSNQIKEHVKQSDLQFVTQLSKGITGFVSAALSAMLPN</sequence>
<dbReference type="PANTHER" id="PTHR45708:SF31">
    <property type="entry name" value="III ACIDIC ENDOCHITINASE, PUTATIVE-RELATED"/>
    <property type="match status" value="1"/>
</dbReference>
<gene>
    <name evidence="1" type="ORF">KIW84_014630</name>
</gene>
<evidence type="ECO:0008006" key="3">
    <source>
        <dbReference type="Google" id="ProtNLM"/>
    </source>
</evidence>
<comment type="caution">
    <text evidence="1">The sequence shown here is derived from an EMBL/GenBank/DDBJ whole genome shotgun (WGS) entry which is preliminary data.</text>
</comment>
<dbReference type="InterPro" id="IPR017853">
    <property type="entry name" value="GH"/>
</dbReference>
<proteinExistence type="predicted"/>
<evidence type="ECO:0000313" key="2">
    <source>
        <dbReference type="Proteomes" id="UP001058974"/>
    </source>
</evidence>